<evidence type="ECO:0000313" key="2">
    <source>
        <dbReference type="EMBL" id="KAG5603572.1"/>
    </source>
</evidence>
<keyword evidence="3" id="KW-1185">Reference proteome</keyword>
<dbReference type="EMBL" id="JACXVP010000005">
    <property type="protein sequence ID" value="KAG5603572.1"/>
    <property type="molecule type" value="Genomic_DNA"/>
</dbReference>
<gene>
    <name evidence="2" type="ORF">H5410_025064</name>
</gene>
<comment type="caution">
    <text evidence="2">The sequence shown here is derived from an EMBL/GenBank/DDBJ whole genome shotgun (WGS) entry which is preliminary data.</text>
</comment>
<dbReference type="InterPro" id="IPR027417">
    <property type="entry name" value="P-loop_NTPase"/>
</dbReference>
<accession>A0A9J5YWV7</accession>
<evidence type="ECO:0000256" key="1">
    <source>
        <dbReference type="SAM" id="MobiDB-lite"/>
    </source>
</evidence>
<feature type="region of interest" description="Disordered" evidence="1">
    <location>
        <begin position="1"/>
        <end position="21"/>
    </location>
</feature>
<proteinExistence type="predicted"/>
<name>A0A9J5YWV7_SOLCO</name>
<reference evidence="2 3" key="1">
    <citation type="submission" date="2020-09" db="EMBL/GenBank/DDBJ databases">
        <title>De no assembly of potato wild relative species, Solanum commersonii.</title>
        <authorList>
            <person name="Cho K."/>
        </authorList>
    </citation>
    <scope>NUCLEOTIDE SEQUENCE [LARGE SCALE GENOMIC DNA]</scope>
    <source>
        <strain evidence="2">LZ3.2</strain>
        <tissue evidence="2">Leaf</tissue>
    </source>
</reference>
<dbReference type="Gene3D" id="3.40.50.300">
    <property type="entry name" value="P-loop containing nucleotide triphosphate hydrolases"/>
    <property type="match status" value="1"/>
</dbReference>
<dbReference type="AlphaFoldDB" id="A0A9J5YWV7"/>
<sequence>MAANNFSRKGDSLSVPEAKNASFGDGWVCKKLKMLPLVMGGAGGVILDTHIFEISVTIPGIKYVIDPGLFEMDEFTALSISRGAIR</sequence>
<protein>
    <submittedName>
        <fullName evidence="2">Uncharacterized protein</fullName>
    </submittedName>
</protein>
<evidence type="ECO:0000313" key="3">
    <source>
        <dbReference type="Proteomes" id="UP000824120"/>
    </source>
</evidence>
<dbReference type="Proteomes" id="UP000824120">
    <property type="component" value="Chromosome 5"/>
</dbReference>
<organism evidence="2 3">
    <name type="scientific">Solanum commersonii</name>
    <name type="common">Commerson's wild potato</name>
    <name type="synonym">Commerson's nightshade</name>
    <dbReference type="NCBI Taxonomy" id="4109"/>
    <lineage>
        <taxon>Eukaryota</taxon>
        <taxon>Viridiplantae</taxon>
        <taxon>Streptophyta</taxon>
        <taxon>Embryophyta</taxon>
        <taxon>Tracheophyta</taxon>
        <taxon>Spermatophyta</taxon>
        <taxon>Magnoliopsida</taxon>
        <taxon>eudicotyledons</taxon>
        <taxon>Gunneridae</taxon>
        <taxon>Pentapetalae</taxon>
        <taxon>asterids</taxon>
        <taxon>lamiids</taxon>
        <taxon>Solanales</taxon>
        <taxon>Solanaceae</taxon>
        <taxon>Solanoideae</taxon>
        <taxon>Solaneae</taxon>
        <taxon>Solanum</taxon>
    </lineage>
</organism>
<dbReference type="OrthoDB" id="1936457at2759"/>